<proteinExistence type="predicted"/>
<name>A0A7Y0L7D1_9FIRM</name>
<dbReference type="PANTHER" id="PTHR35457:SF1">
    <property type="entry name" value="HEME A SYNTHASE"/>
    <property type="match status" value="1"/>
</dbReference>
<dbReference type="InterPro" id="IPR050450">
    <property type="entry name" value="COX15/CtaA_HemeA_synthase"/>
</dbReference>
<keyword evidence="2" id="KW-0560">Oxidoreductase</keyword>
<sequence>MGNAKPLGAPSLGLRLAGFVSMAGIVGVNAMGVVDHDTKSGMGCGAHWPLCHGALIPAFSNEAVIIEYVHRLLTLGFTIALVVFLFDALRRYRTERLWKYLSRLLTGLLVVETIICTAGVLWAVPNAIMAWLMPVGLAAQALLWLMVRRNVRTRPLGKEGEAGRLHASTISLAALALFGYLYLGAWISYAGPAGLTRGLMVVAGILLALFGLAWIVRDRQAGVAIPYMAWPFLAAPFVVRFSRTTIMGDLAVYVWLSWLTGMFALRVMAGLRGPGTRVVESQSVGDASSA</sequence>
<dbReference type="GO" id="GO:0016491">
    <property type="term" value="F:oxidoreductase activity"/>
    <property type="evidence" value="ECO:0007669"/>
    <property type="project" value="UniProtKB-KW"/>
</dbReference>
<keyword evidence="4" id="KW-0812">Transmembrane</keyword>
<evidence type="ECO:0000256" key="3">
    <source>
        <dbReference type="ARBA" id="ARBA00023004"/>
    </source>
</evidence>
<dbReference type="PANTHER" id="PTHR35457">
    <property type="entry name" value="HEME A SYNTHASE"/>
    <property type="match status" value="1"/>
</dbReference>
<keyword evidence="4" id="KW-1133">Transmembrane helix</keyword>
<feature type="transmembrane region" description="Helical" evidence="4">
    <location>
        <begin position="101"/>
        <end position="122"/>
    </location>
</feature>
<evidence type="ECO:0008006" key="7">
    <source>
        <dbReference type="Google" id="ProtNLM"/>
    </source>
</evidence>
<dbReference type="RefSeq" id="WP_169102437.1">
    <property type="nucleotide sequence ID" value="NZ_JABBVZ010000105.1"/>
</dbReference>
<feature type="transmembrane region" description="Helical" evidence="4">
    <location>
        <begin position="168"/>
        <end position="189"/>
    </location>
</feature>
<keyword evidence="1" id="KW-0479">Metal-binding</keyword>
<feature type="transmembrane region" description="Helical" evidence="4">
    <location>
        <begin position="68"/>
        <end position="89"/>
    </location>
</feature>
<keyword evidence="6" id="KW-1185">Reference proteome</keyword>
<dbReference type="Proteomes" id="UP000533476">
    <property type="component" value="Unassembled WGS sequence"/>
</dbReference>
<feature type="transmembrane region" description="Helical" evidence="4">
    <location>
        <begin position="12"/>
        <end position="32"/>
    </location>
</feature>
<dbReference type="AlphaFoldDB" id="A0A7Y0L7D1"/>
<comment type="caution">
    <text evidence="5">The sequence shown here is derived from an EMBL/GenBank/DDBJ whole genome shotgun (WGS) entry which is preliminary data.</text>
</comment>
<protein>
    <recommendedName>
        <fullName evidence="7">Cytochrome c oxidase assembly protein subunit 15</fullName>
    </recommendedName>
</protein>
<accession>A0A7Y0L7D1</accession>
<evidence type="ECO:0000256" key="4">
    <source>
        <dbReference type="SAM" id="Phobius"/>
    </source>
</evidence>
<feature type="transmembrane region" description="Helical" evidence="4">
    <location>
        <begin position="223"/>
        <end position="239"/>
    </location>
</feature>
<feature type="transmembrane region" description="Helical" evidence="4">
    <location>
        <begin position="128"/>
        <end position="147"/>
    </location>
</feature>
<gene>
    <name evidence="5" type="ORF">HIJ39_18745</name>
</gene>
<keyword evidence="3" id="KW-0408">Iron</keyword>
<evidence type="ECO:0000313" key="5">
    <source>
        <dbReference type="EMBL" id="NMP24373.1"/>
    </source>
</evidence>
<evidence type="ECO:0000313" key="6">
    <source>
        <dbReference type="Proteomes" id="UP000533476"/>
    </source>
</evidence>
<feature type="transmembrane region" description="Helical" evidence="4">
    <location>
        <begin position="251"/>
        <end position="269"/>
    </location>
</feature>
<dbReference type="GO" id="GO:0046872">
    <property type="term" value="F:metal ion binding"/>
    <property type="evidence" value="ECO:0007669"/>
    <property type="project" value="UniProtKB-KW"/>
</dbReference>
<keyword evidence="4" id="KW-0472">Membrane</keyword>
<evidence type="ECO:0000256" key="1">
    <source>
        <dbReference type="ARBA" id="ARBA00022723"/>
    </source>
</evidence>
<reference evidence="5 6" key="1">
    <citation type="submission" date="2020-04" db="EMBL/GenBank/DDBJ databases">
        <authorList>
            <person name="Zhang R."/>
            <person name="Schippers A."/>
        </authorList>
    </citation>
    <scope>NUCLEOTIDE SEQUENCE [LARGE SCALE GENOMIC DNA]</scope>
    <source>
        <strain evidence="5 6">DSM 109850</strain>
    </source>
</reference>
<feature type="transmembrane region" description="Helical" evidence="4">
    <location>
        <begin position="195"/>
        <end position="216"/>
    </location>
</feature>
<organism evidence="5 6">
    <name type="scientific">Sulfobacillus harzensis</name>
    <dbReference type="NCBI Taxonomy" id="2729629"/>
    <lineage>
        <taxon>Bacteria</taxon>
        <taxon>Bacillati</taxon>
        <taxon>Bacillota</taxon>
        <taxon>Clostridia</taxon>
        <taxon>Eubacteriales</taxon>
        <taxon>Clostridiales Family XVII. Incertae Sedis</taxon>
        <taxon>Sulfobacillus</taxon>
    </lineage>
</organism>
<evidence type="ECO:0000256" key="2">
    <source>
        <dbReference type="ARBA" id="ARBA00023002"/>
    </source>
</evidence>
<dbReference type="EMBL" id="JABBVZ010000105">
    <property type="protein sequence ID" value="NMP24373.1"/>
    <property type="molecule type" value="Genomic_DNA"/>
</dbReference>